<protein>
    <submittedName>
        <fullName evidence="5">Electron transport protein SCO1/SenC</fullName>
    </submittedName>
</protein>
<dbReference type="CDD" id="cd02968">
    <property type="entry name" value="SCO"/>
    <property type="match status" value="1"/>
</dbReference>
<dbReference type="HOGENOM" id="CLU_058434_2_0_0"/>
<sequence length="257" mass="29214">MKVILLLTLLLAYAMAYRISSYGEQDVSVVKVEEDLYLGKPVPNFRVHTLKGDVDLYSFIKGHPTALVFVYFTCDTACPLTVSNLYKISTELSSNYRYVVLSFDERDNLNTLRNLVRKTFGAENPPPNWLVGTLSKEDINQITTSTGLKFYYIERDKIFLHTSAVIFLSPEGRIMRYLYGAFFRPKDVSLAFVDAQRENPSVSNLIDLAVLACYRYDHSRSKYVLDPLVIFALLGIGGVVTTLGLAKFYRVKQEVKE</sequence>
<organism evidence="5 6">
    <name type="scientific">Thermocrinis albus (strain DSM 14484 / JCM 11386 / HI 11/12)</name>
    <dbReference type="NCBI Taxonomy" id="638303"/>
    <lineage>
        <taxon>Bacteria</taxon>
        <taxon>Pseudomonadati</taxon>
        <taxon>Aquificota</taxon>
        <taxon>Aquificia</taxon>
        <taxon>Aquificales</taxon>
        <taxon>Aquificaceae</taxon>
        <taxon>Thermocrinis</taxon>
    </lineage>
</organism>
<comment type="similarity">
    <text evidence="1">Belongs to the SCO1/2 family.</text>
</comment>
<dbReference type="RefSeq" id="WP_012992540.1">
    <property type="nucleotide sequence ID" value="NC_013894.1"/>
</dbReference>
<feature type="binding site" evidence="2">
    <location>
        <position position="78"/>
    </location>
    <ligand>
        <name>Cu cation</name>
        <dbReference type="ChEBI" id="CHEBI:23378"/>
    </ligand>
</feature>
<proteinExistence type="inferred from homology"/>
<dbReference type="InterPro" id="IPR003782">
    <property type="entry name" value="SCO1/SenC"/>
</dbReference>
<accession>D3SN04</accession>
<evidence type="ECO:0000256" key="4">
    <source>
        <dbReference type="SAM" id="Phobius"/>
    </source>
</evidence>
<dbReference type="SUPFAM" id="SSF52833">
    <property type="entry name" value="Thioredoxin-like"/>
    <property type="match status" value="1"/>
</dbReference>
<dbReference type="Gene3D" id="3.40.30.10">
    <property type="entry name" value="Glutaredoxin"/>
    <property type="match status" value="1"/>
</dbReference>
<keyword evidence="3" id="KW-1015">Disulfide bond</keyword>
<feature type="binding site" evidence="2">
    <location>
        <position position="74"/>
    </location>
    <ligand>
        <name>Cu cation</name>
        <dbReference type="ChEBI" id="CHEBI:23378"/>
    </ligand>
</feature>
<evidence type="ECO:0000256" key="1">
    <source>
        <dbReference type="ARBA" id="ARBA00010996"/>
    </source>
</evidence>
<evidence type="ECO:0000313" key="6">
    <source>
        <dbReference type="Proteomes" id="UP000002043"/>
    </source>
</evidence>
<keyword evidence="6" id="KW-1185">Reference proteome</keyword>
<name>D3SN04_THEAH</name>
<dbReference type="GO" id="GO:0046872">
    <property type="term" value="F:metal ion binding"/>
    <property type="evidence" value="ECO:0007669"/>
    <property type="project" value="UniProtKB-KW"/>
</dbReference>
<dbReference type="Pfam" id="PF02630">
    <property type="entry name" value="SCO1-SenC"/>
    <property type="match status" value="1"/>
</dbReference>
<evidence type="ECO:0000313" key="5">
    <source>
        <dbReference type="EMBL" id="ADC90134.1"/>
    </source>
</evidence>
<dbReference type="OrthoDB" id="9786756at2"/>
<dbReference type="eggNOG" id="COG1999">
    <property type="taxonomic scope" value="Bacteria"/>
</dbReference>
<dbReference type="InterPro" id="IPR036249">
    <property type="entry name" value="Thioredoxin-like_sf"/>
</dbReference>
<feature type="binding site" evidence="2">
    <location>
        <position position="161"/>
    </location>
    <ligand>
        <name>Cu cation</name>
        <dbReference type="ChEBI" id="CHEBI:23378"/>
    </ligand>
</feature>
<keyword evidence="4" id="KW-0472">Membrane</keyword>
<feature type="disulfide bond" description="Redox-active" evidence="3">
    <location>
        <begin position="74"/>
        <end position="78"/>
    </location>
</feature>
<keyword evidence="2" id="KW-0186">Copper</keyword>
<dbReference type="PANTHER" id="PTHR12151">
    <property type="entry name" value="ELECTRON TRANSPORT PROTIN SCO1/SENC FAMILY MEMBER"/>
    <property type="match status" value="1"/>
</dbReference>
<dbReference type="PANTHER" id="PTHR12151:SF8">
    <property type="entry name" value="THIOREDOXIN DOMAIN-CONTAINING PROTEIN"/>
    <property type="match status" value="1"/>
</dbReference>
<feature type="transmembrane region" description="Helical" evidence="4">
    <location>
        <begin position="228"/>
        <end position="249"/>
    </location>
</feature>
<dbReference type="KEGG" id="tal:Thal_1505"/>
<dbReference type="Proteomes" id="UP000002043">
    <property type="component" value="Chromosome"/>
</dbReference>
<keyword evidence="4" id="KW-0812">Transmembrane</keyword>
<dbReference type="AlphaFoldDB" id="D3SN04"/>
<gene>
    <name evidence="5" type="ordered locus">Thal_1505</name>
</gene>
<evidence type="ECO:0000256" key="3">
    <source>
        <dbReference type="PIRSR" id="PIRSR603782-2"/>
    </source>
</evidence>
<keyword evidence="4" id="KW-1133">Transmembrane helix</keyword>
<dbReference type="STRING" id="638303.Thal_1505"/>
<evidence type="ECO:0000256" key="2">
    <source>
        <dbReference type="PIRSR" id="PIRSR603782-1"/>
    </source>
</evidence>
<dbReference type="EMBL" id="CP001931">
    <property type="protein sequence ID" value="ADC90134.1"/>
    <property type="molecule type" value="Genomic_DNA"/>
</dbReference>
<keyword evidence="2" id="KW-0479">Metal-binding</keyword>
<reference evidence="6" key="1">
    <citation type="journal article" date="2010" name="Stand. Genomic Sci.">
        <title>Complete genome sequence of Thermocrinis albus type strain (HI 11/12T).</title>
        <authorList>
            <person name="Wirth R."/>
            <person name="Sikorski J."/>
            <person name="Brambilla E."/>
            <person name="Misra M."/>
            <person name="Lapidus A."/>
            <person name="Copeland A."/>
            <person name="Nolan M."/>
            <person name="Lucas S."/>
            <person name="Chen F."/>
            <person name="Tice H."/>
            <person name="Cheng J.F."/>
            <person name="Han C."/>
            <person name="Detter J.C."/>
            <person name="Tapia R."/>
            <person name="Bruce D."/>
            <person name="Goodwin L."/>
            <person name="Pitluck S."/>
            <person name="Pati A."/>
            <person name="Anderson I."/>
            <person name="Ivanova N."/>
            <person name="Mavromatis K."/>
            <person name="Mikhailova N."/>
            <person name="Chen A."/>
            <person name="Palaniappan K."/>
            <person name="Bilek Y."/>
            <person name="Hader T."/>
            <person name="Land M."/>
            <person name="Hauser L."/>
            <person name="Chang Y.J."/>
            <person name="Jeffries C.D."/>
            <person name="Tindall B.J."/>
            <person name="Rohde M."/>
            <person name="Goker M."/>
            <person name="Bristow J."/>
            <person name="Eisen J.A."/>
            <person name="Markowitz V."/>
            <person name="Hugenholtz P."/>
            <person name="Kyrpides N.C."/>
            <person name="Klenk H.P."/>
        </authorList>
    </citation>
    <scope>NUCLEOTIDE SEQUENCE [LARGE SCALE GENOMIC DNA]</scope>
    <source>
        <strain evidence="6">DSM 14484 / JCM 11386 / HI 11/12</strain>
    </source>
</reference>